<sequence>MTWQARLCGPGPGCRGRAGCRGGAEAGSGTVLALGLGMVLILACAALAMLGQALAASSRAGAAADLAALAAADTERGLRPGAACATAQETAELNGAVLTACAVEKPGSTVRVTVELETGAPWGPAVGRARAGPPPRVGPG</sequence>
<keyword evidence="1" id="KW-0812">Transmembrane</keyword>
<feature type="domain" description="Putative Flp pilus-assembly TadG-like N-terminal" evidence="2">
    <location>
        <begin position="27"/>
        <end position="73"/>
    </location>
</feature>
<evidence type="ECO:0000313" key="4">
    <source>
        <dbReference type="Proteomes" id="UP000070134"/>
    </source>
</evidence>
<protein>
    <recommendedName>
        <fullName evidence="2">Putative Flp pilus-assembly TadG-like N-terminal domain-containing protein</fullName>
    </recommendedName>
</protein>
<feature type="transmembrane region" description="Helical" evidence="1">
    <location>
        <begin position="31"/>
        <end position="50"/>
    </location>
</feature>
<keyword evidence="4" id="KW-1185">Reference proteome</keyword>
<evidence type="ECO:0000259" key="2">
    <source>
        <dbReference type="Pfam" id="PF13400"/>
    </source>
</evidence>
<accession>A0A127A5B0</accession>
<evidence type="ECO:0000313" key="3">
    <source>
        <dbReference type="EMBL" id="AMM33954.1"/>
    </source>
</evidence>
<dbReference type="KEGG" id="satk:SA2016_3291"/>
<dbReference type="RefSeq" id="WP_229710910.1">
    <property type="nucleotide sequence ID" value="NZ_BJMO01000009.1"/>
</dbReference>
<dbReference type="STRING" id="37927.SA2016_3291"/>
<dbReference type="Proteomes" id="UP000070134">
    <property type="component" value="Chromosome"/>
</dbReference>
<proteinExistence type="predicted"/>
<evidence type="ECO:0000256" key="1">
    <source>
        <dbReference type="SAM" id="Phobius"/>
    </source>
</evidence>
<reference evidence="3 4" key="1">
    <citation type="submission" date="2016-02" db="EMBL/GenBank/DDBJ databases">
        <title>Complete genome of Sinomonas atrocyanea KCTC 3377.</title>
        <authorList>
            <person name="Kim K.M."/>
        </authorList>
    </citation>
    <scope>NUCLEOTIDE SEQUENCE [LARGE SCALE GENOMIC DNA]</scope>
    <source>
        <strain evidence="3 4">KCTC 3377</strain>
    </source>
</reference>
<name>A0A127A5B0_9MICC</name>
<dbReference type="EMBL" id="CP014518">
    <property type="protein sequence ID" value="AMM33954.1"/>
    <property type="molecule type" value="Genomic_DNA"/>
</dbReference>
<dbReference type="NCBIfam" id="TIGR03816">
    <property type="entry name" value="tadE_like_DECH"/>
    <property type="match status" value="1"/>
</dbReference>
<dbReference type="AlphaFoldDB" id="A0A127A5B0"/>
<keyword evidence="1" id="KW-0472">Membrane</keyword>
<organism evidence="3 4">
    <name type="scientific">Sinomonas atrocyanea</name>
    <dbReference type="NCBI Taxonomy" id="37927"/>
    <lineage>
        <taxon>Bacteria</taxon>
        <taxon>Bacillati</taxon>
        <taxon>Actinomycetota</taxon>
        <taxon>Actinomycetes</taxon>
        <taxon>Micrococcales</taxon>
        <taxon>Micrococcaceae</taxon>
        <taxon>Sinomonas</taxon>
    </lineage>
</organism>
<dbReference type="InterPro" id="IPR021202">
    <property type="entry name" value="Rv3654c-like"/>
</dbReference>
<dbReference type="InterPro" id="IPR028087">
    <property type="entry name" value="Tad_N"/>
</dbReference>
<keyword evidence="1" id="KW-1133">Transmembrane helix</keyword>
<dbReference type="Pfam" id="PF13400">
    <property type="entry name" value="Tad"/>
    <property type="match status" value="1"/>
</dbReference>
<gene>
    <name evidence="3" type="ORF">SA2016_3291</name>
</gene>